<name>A0A3A5HGR6_9ACTN</name>
<dbReference type="InterPro" id="IPR018490">
    <property type="entry name" value="cNMP-bd_dom_sf"/>
</dbReference>
<dbReference type="InterPro" id="IPR014710">
    <property type="entry name" value="RmlC-like_jellyroll"/>
</dbReference>
<dbReference type="SUPFAM" id="SSF51206">
    <property type="entry name" value="cAMP-binding domain-like"/>
    <property type="match status" value="1"/>
</dbReference>
<dbReference type="Gene3D" id="2.60.120.10">
    <property type="entry name" value="Jelly Rolls"/>
    <property type="match status" value="1"/>
</dbReference>
<protein>
    <submittedName>
        <fullName evidence="2">Cyclic nucleotide-binding domain-containing protein</fullName>
    </submittedName>
</protein>
<evidence type="ECO:0000313" key="3">
    <source>
        <dbReference type="Proteomes" id="UP000276542"/>
    </source>
</evidence>
<dbReference type="SMART" id="SM00100">
    <property type="entry name" value="cNMP"/>
    <property type="match status" value="1"/>
</dbReference>
<dbReference type="RefSeq" id="WP_120060847.1">
    <property type="nucleotide sequence ID" value="NZ_QYRP01000002.1"/>
</dbReference>
<gene>
    <name evidence="2" type="ORF">D4739_12065</name>
</gene>
<reference evidence="3" key="1">
    <citation type="submission" date="2018-09" db="EMBL/GenBank/DDBJ databases">
        <authorList>
            <person name="Zhu H."/>
        </authorList>
    </citation>
    <scope>NUCLEOTIDE SEQUENCE [LARGE SCALE GENOMIC DNA]</scope>
    <source>
        <strain evidence="3">K1W22B-1</strain>
    </source>
</reference>
<dbReference type="Proteomes" id="UP000276542">
    <property type="component" value="Unassembled WGS sequence"/>
</dbReference>
<dbReference type="Pfam" id="PF00027">
    <property type="entry name" value="cNMP_binding"/>
    <property type="match status" value="1"/>
</dbReference>
<dbReference type="AlphaFoldDB" id="A0A3A5HGR6"/>
<dbReference type="PROSITE" id="PS00889">
    <property type="entry name" value="CNMP_BINDING_2"/>
    <property type="match status" value="1"/>
</dbReference>
<evidence type="ECO:0000259" key="1">
    <source>
        <dbReference type="PROSITE" id="PS50042"/>
    </source>
</evidence>
<keyword evidence="3" id="KW-1185">Reference proteome</keyword>
<accession>A0A3A5HGR6</accession>
<feature type="domain" description="Cyclic nucleotide-binding" evidence="1">
    <location>
        <begin position="15"/>
        <end position="112"/>
    </location>
</feature>
<organism evidence="2 3">
    <name type="scientific">Nocardioides cavernaquae</name>
    <dbReference type="NCBI Taxonomy" id="2321396"/>
    <lineage>
        <taxon>Bacteria</taxon>
        <taxon>Bacillati</taxon>
        <taxon>Actinomycetota</taxon>
        <taxon>Actinomycetes</taxon>
        <taxon>Propionibacteriales</taxon>
        <taxon>Nocardioidaceae</taxon>
        <taxon>Nocardioides</taxon>
    </lineage>
</organism>
<dbReference type="CDD" id="cd00038">
    <property type="entry name" value="CAP_ED"/>
    <property type="match status" value="1"/>
</dbReference>
<sequence>MSPDQVVQSLARLNTFCDASETELRTIAEAGSIVTVPQGWSLIWEKTGADKAYVVLAGDLDVRRGKEVVGHLTAGDVVGEVAIVRRRLRTATVVAATPLEVLHFTREAVERLYAEVPAFRASLDRAVIEHA</sequence>
<dbReference type="PROSITE" id="PS50042">
    <property type="entry name" value="CNMP_BINDING_3"/>
    <property type="match status" value="1"/>
</dbReference>
<comment type="caution">
    <text evidence="2">The sequence shown here is derived from an EMBL/GenBank/DDBJ whole genome shotgun (WGS) entry which is preliminary data.</text>
</comment>
<dbReference type="InterPro" id="IPR000595">
    <property type="entry name" value="cNMP-bd_dom"/>
</dbReference>
<dbReference type="EMBL" id="QYRP01000002">
    <property type="protein sequence ID" value="RJS46877.1"/>
    <property type="molecule type" value="Genomic_DNA"/>
</dbReference>
<evidence type="ECO:0000313" key="2">
    <source>
        <dbReference type="EMBL" id="RJS46877.1"/>
    </source>
</evidence>
<proteinExistence type="predicted"/>
<dbReference type="OrthoDB" id="4619743at2"/>
<dbReference type="InterPro" id="IPR018488">
    <property type="entry name" value="cNMP-bd_CS"/>
</dbReference>